<sequence>MISRVNNQRSSSYSNNIMSSCTENIDEGSGEQDNNDTKKQGVLERMKRIRSAPSKIVADTRDDVEFHYTYSVDPLDQHLPDSTDDLADQNKSLQATKQFSQRSQQRHRYFIEDEIKRFEVFRTVIQHEDDLLNQRVSWIILAQSFLMAAVFTSEKGDVGEESNGLKYITAGLGITTILITMPSIVAAGRNIELQQRVYFQGISSEERCYELHGHGRDQKMTQDELDNRWKYGHVFPNMAFRGRAALPILNVVIMLAFAQISGWILFLLAIIYGW</sequence>
<feature type="compositionally biased region" description="Basic and acidic residues" evidence="1">
    <location>
        <begin position="35"/>
        <end position="45"/>
    </location>
</feature>
<dbReference type="PROSITE" id="PS51257">
    <property type="entry name" value="PROKAR_LIPOPROTEIN"/>
    <property type="match status" value="1"/>
</dbReference>
<reference evidence="3" key="1">
    <citation type="submission" date="2021-01" db="EMBL/GenBank/DDBJ databases">
        <authorList>
            <person name="Corre E."/>
            <person name="Pelletier E."/>
            <person name="Niang G."/>
            <person name="Scheremetjew M."/>
            <person name="Finn R."/>
            <person name="Kale V."/>
            <person name="Holt S."/>
            <person name="Cochrane G."/>
            <person name="Meng A."/>
            <person name="Brown T."/>
            <person name="Cohen L."/>
        </authorList>
    </citation>
    <scope>NUCLEOTIDE SEQUENCE</scope>
    <source>
        <strain evidence="3">SM1012Den-03</strain>
    </source>
</reference>
<accession>A0A7S2LPA2</accession>
<dbReference type="AlphaFoldDB" id="A0A7S2LPA2"/>
<evidence type="ECO:0000256" key="1">
    <source>
        <dbReference type="SAM" id="MobiDB-lite"/>
    </source>
</evidence>
<dbReference type="EMBL" id="HBGZ01019006">
    <property type="protein sequence ID" value="CAD9610605.1"/>
    <property type="molecule type" value="Transcribed_RNA"/>
</dbReference>
<feature type="transmembrane region" description="Helical" evidence="2">
    <location>
        <begin position="165"/>
        <end position="187"/>
    </location>
</feature>
<feature type="compositionally biased region" description="Low complexity" evidence="1">
    <location>
        <begin position="10"/>
        <end position="20"/>
    </location>
</feature>
<feature type="region of interest" description="Disordered" evidence="1">
    <location>
        <begin position="1"/>
        <end position="45"/>
    </location>
</feature>
<gene>
    <name evidence="3" type="ORF">SMAR0320_LOCUS13629</name>
</gene>
<organism evidence="3">
    <name type="scientific">Skeletonema marinoi</name>
    <dbReference type="NCBI Taxonomy" id="267567"/>
    <lineage>
        <taxon>Eukaryota</taxon>
        <taxon>Sar</taxon>
        <taxon>Stramenopiles</taxon>
        <taxon>Ochrophyta</taxon>
        <taxon>Bacillariophyta</taxon>
        <taxon>Coscinodiscophyceae</taxon>
        <taxon>Thalassiosirophycidae</taxon>
        <taxon>Thalassiosirales</taxon>
        <taxon>Skeletonemataceae</taxon>
        <taxon>Skeletonema</taxon>
        <taxon>Skeletonema marinoi-dohrnii complex</taxon>
    </lineage>
</organism>
<evidence type="ECO:0000256" key="2">
    <source>
        <dbReference type="SAM" id="Phobius"/>
    </source>
</evidence>
<protein>
    <submittedName>
        <fullName evidence="3">Uncharacterized protein</fullName>
    </submittedName>
</protein>
<feature type="compositionally biased region" description="Acidic residues" evidence="1">
    <location>
        <begin position="24"/>
        <end position="34"/>
    </location>
</feature>
<name>A0A7S2LPA2_9STRA</name>
<feature type="transmembrane region" description="Helical" evidence="2">
    <location>
        <begin position="248"/>
        <end position="272"/>
    </location>
</feature>
<evidence type="ECO:0000313" key="3">
    <source>
        <dbReference type="EMBL" id="CAD9610605.1"/>
    </source>
</evidence>
<proteinExistence type="predicted"/>
<keyword evidence="2" id="KW-0472">Membrane</keyword>
<keyword evidence="2" id="KW-1133">Transmembrane helix</keyword>
<keyword evidence="2" id="KW-0812">Transmembrane</keyword>
<feature type="transmembrane region" description="Helical" evidence="2">
    <location>
        <begin position="136"/>
        <end position="153"/>
    </location>
</feature>